<dbReference type="Proteomes" id="UP001215598">
    <property type="component" value="Unassembled WGS sequence"/>
</dbReference>
<proteinExistence type="predicted"/>
<comment type="caution">
    <text evidence="1">The sequence shown here is derived from an EMBL/GenBank/DDBJ whole genome shotgun (WGS) entry which is preliminary data.</text>
</comment>
<name>A0AAD7K8T1_9AGAR</name>
<accession>A0AAD7K8T1</accession>
<protein>
    <submittedName>
        <fullName evidence="1">Uncharacterized protein</fullName>
    </submittedName>
</protein>
<dbReference type="AlphaFoldDB" id="A0AAD7K8T1"/>
<evidence type="ECO:0000313" key="1">
    <source>
        <dbReference type="EMBL" id="KAJ7778090.1"/>
    </source>
</evidence>
<dbReference type="EMBL" id="JARKIB010000007">
    <property type="protein sequence ID" value="KAJ7778090.1"/>
    <property type="molecule type" value="Genomic_DNA"/>
</dbReference>
<organism evidence="1 2">
    <name type="scientific">Mycena metata</name>
    <dbReference type="NCBI Taxonomy" id="1033252"/>
    <lineage>
        <taxon>Eukaryota</taxon>
        <taxon>Fungi</taxon>
        <taxon>Dikarya</taxon>
        <taxon>Basidiomycota</taxon>
        <taxon>Agaricomycotina</taxon>
        <taxon>Agaricomycetes</taxon>
        <taxon>Agaricomycetidae</taxon>
        <taxon>Agaricales</taxon>
        <taxon>Marasmiineae</taxon>
        <taxon>Mycenaceae</taxon>
        <taxon>Mycena</taxon>
    </lineage>
</organism>
<gene>
    <name evidence="1" type="ORF">B0H16DRAFT_1502178</name>
</gene>
<evidence type="ECO:0000313" key="2">
    <source>
        <dbReference type="Proteomes" id="UP001215598"/>
    </source>
</evidence>
<keyword evidence="2" id="KW-1185">Reference proteome</keyword>
<reference evidence="1" key="1">
    <citation type="submission" date="2023-03" db="EMBL/GenBank/DDBJ databases">
        <title>Massive genome expansion in bonnet fungi (Mycena s.s.) driven by repeated elements and novel gene families across ecological guilds.</title>
        <authorList>
            <consortium name="Lawrence Berkeley National Laboratory"/>
            <person name="Harder C.B."/>
            <person name="Miyauchi S."/>
            <person name="Viragh M."/>
            <person name="Kuo A."/>
            <person name="Thoen E."/>
            <person name="Andreopoulos B."/>
            <person name="Lu D."/>
            <person name="Skrede I."/>
            <person name="Drula E."/>
            <person name="Henrissat B."/>
            <person name="Morin E."/>
            <person name="Kohler A."/>
            <person name="Barry K."/>
            <person name="LaButti K."/>
            <person name="Morin E."/>
            <person name="Salamov A."/>
            <person name="Lipzen A."/>
            <person name="Mereny Z."/>
            <person name="Hegedus B."/>
            <person name="Baldrian P."/>
            <person name="Stursova M."/>
            <person name="Weitz H."/>
            <person name="Taylor A."/>
            <person name="Grigoriev I.V."/>
            <person name="Nagy L.G."/>
            <person name="Martin F."/>
            <person name="Kauserud H."/>
        </authorList>
    </citation>
    <scope>NUCLEOTIDE SEQUENCE</scope>
    <source>
        <strain evidence="1">CBHHK182m</strain>
    </source>
</reference>
<sequence>MGRANKEFHRLSLDRLVWVDQVVKLRRKGFIDRLSPSEINSYSQQALVDLVKRILIGPASWNAPVEADSVSRPSNGSRSVNRLEISTQLILHPSEVTSAKKNEAMQLNGGEYVLFNNSTLECYRVQDDKRLWAYEREVRRSFMRQFAAEVVYGGHCANIIVCESLGADHCET</sequence>